<dbReference type="Gene3D" id="1.10.510.10">
    <property type="entry name" value="Transferase(Phosphotransferase) domain 1"/>
    <property type="match status" value="1"/>
</dbReference>
<dbReference type="SUPFAM" id="SSF56112">
    <property type="entry name" value="Protein kinase-like (PK-like)"/>
    <property type="match status" value="1"/>
</dbReference>
<dbReference type="InterPro" id="IPR050167">
    <property type="entry name" value="Ser_Thr_protein_kinase"/>
</dbReference>
<dbReference type="PANTHER" id="PTHR23257">
    <property type="entry name" value="SERINE-THREONINE PROTEIN KINASE"/>
    <property type="match status" value="1"/>
</dbReference>
<dbReference type="GO" id="GO:0007165">
    <property type="term" value="P:signal transduction"/>
    <property type="evidence" value="ECO:0007669"/>
    <property type="project" value="TreeGrafter"/>
</dbReference>
<keyword evidence="2" id="KW-1185">Reference proteome</keyword>
<proteinExistence type="predicted"/>
<sequence length="189" mass="21642">MQAINRHRPSKCNVTTPLPSCVFSQKHHRCYHQSSSSIVVQPSSYSFSLWMIDGVGLRIRCVMLNIGVDEEEVLVKMEILCDEIEEDGKCGVEAKIEDEMENGEEQIQSSEQERLTVEFWREADILFQASSSKYGSTMATVAEYMVDGSLRHVYLDHRKRLKIAMDAAFGMEYLHSKKLMAPASEWQQQ</sequence>
<dbReference type="GO" id="GO:0004672">
    <property type="term" value="F:protein kinase activity"/>
    <property type="evidence" value="ECO:0007669"/>
    <property type="project" value="TreeGrafter"/>
</dbReference>
<dbReference type="GO" id="GO:0005737">
    <property type="term" value="C:cytoplasm"/>
    <property type="evidence" value="ECO:0007669"/>
    <property type="project" value="TreeGrafter"/>
</dbReference>
<dbReference type="Proteomes" id="UP001374535">
    <property type="component" value="Chromosome 6"/>
</dbReference>
<evidence type="ECO:0000313" key="1">
    <source>
        <dbReference type="EMBL" id="WVZ08618.1"/>
    </source>
</evidence>
<name>A0AAQ3NIC8_VIGMU</name>
<dbReference type="PANTHER" id="PTHR23257:SF963">
    <property type="entry name" value="AT08303P"/>
    <property type="match status" value="1"/>
</dbReference>
<protein>
    <submittedName>
        <fullName evidence="1">Uncharacterized protein</fullName>
    </submittedName>
</protein>
<reference evidence="1 2" key="1">
    <citation type="journal article" date="2023" name="Life. Sci Alliance">
        <title>Evolutionary insights into 3D genome organization and epigenetic landscape of Vigna mungo.</title>
        <authorList>
            <person name="Junaid A."/>
            <person name="Singh B."/>
            <person name="Bhatia S."/>
        </authorList>
    </citation>
    <scope>NUCLEOTIDE SEQUENCE [LARGE SCALE GENOMIC DNA]</scope>
    <source>
        <strain evidence="1">Urdbean</strain>
    </source>
</reference>
<dbReference type="InterPro" id="IPR011009">
    <property type="entry name" value="Kinase-like_dom_sf"/>
</dbReference>
<organism evidence="1 2">
    <name type="scientific">Vigna mungo</name>
    <name type="common">Black gram</name>
    <name type="synonym">Phaseolus mungo</name>
    <dbReference type="NCBI Taxonomy" id="3915"/>
    <lineage>
        <taxon>Eukaryota</taxon>
        <taxon>Viridiplantae</taxon>
        <taxon>Streptophyta</taxon>
        <taxon>Embryophyta</taxon>
        <taxon>Tracheophyta</taxon>
        <taxon>Spermatophyta</taxon>
        <taxon>Magnoliopsida</taxon>
        <taxon>eudicotyledons</taxon>
        <taxon>Gunneridae</taxon>
        <taxon>Pentapetalae</taxon>
        <taxon>rosids</taxon>
        <taxon>fabids</taxon>
        <taxon>Fabales</taxon>
        <taxon>Fabaceae</taxon>
        <taxon>Papilionoideae</taxon>
        <taxon>50 kb inversion clade</taxon>
        <taxon>NPAAA clade</taxon>
        <taxon>indigoferoid/millettioid clade</taxon>
        <taxon>Phaseoleae</taxon>
        <taxon>Vigna</taxon>
    </lineage>
</organism>
<accession>A0AAQ3NIC8</accession>
<dbReference type="EMBL" id="CP144695">
    <property type="protein sequence ID" value="WVZ08618.1"/>
    <property type="molecule type" value="Genomic_DNA"/>
</dbReference>
<gene>
    <name evidence="1" type="ORF">V8G54_021964</name>
</gene>
<evidence type="ECO:0000313" key="2">
    <source>
        <dbReference type="Proteomes" id="UP001374535"/>
    </source>
</evidence>
<dbReference type="AlphaFoldDB" id="A0AAQ3NIC8"/>